<evidence type="ECO:0000313" key="3">
    <source>
        <dbReference type="Proteomes" id="UP001341281"/>
    </source>
</evidence>
<dbReference type="AlphaFoldDB" id="A0AAQ3UHU6"/>
<sequence>MTTHCSSTIRIQQQLSDARTMAFRTFFFMYWCGALSLYTSQTSSPWEPETLLIQQCHTQF</sequence>
<proteinExistence type="predicted"/>
<keyword evidence="1" id="KW-1133">Transmembrane helix</keyword>
<organism evidence="2 3">
    <name type="scientific">Paspalum notatum var. saurae</name>
    <dbReference type="NCBI Taxonomy" id="547442"/>
    <lineage>
        <taxon>Eukaryota</taxon>
        <taxon>Viridiplantae</taxon>
        <taxon>Streptophyta</taxon>
        <taxon>Embryophyta</taxon>
        <taxon>Tracheophyta</taxon>
        <taxon>Spermatophyta</taxon>
        <taxon>Magnoliopsida</taxon>
        <taxon>Liliopsida</taxon>
        <taxon>Poales</taxon>
        <taxon>Poaceae</taxon>
        <taxon>PACMAD clade</taxon>
        <taxon>Panicoideae</taxon>
        <taxon>Andropogonodae</taxon>
        <taxon>Paspaleae</taxon>
        <taxon>Paspalinae</taxon>
        <taxon>Paspalum</taxon>
    </lineage>
</organism>
<keyword evidence="1" id="KW-0812">Transmembrane</keyword>
<evidence type="ECO:0000256" key="1">
    <source>
        <dbReference type="SAM" id="Phobius"/>
    </source>
</evidence>
<name>A0AAQ3UHU6_PASNO</name>
<protein>
    <submittedName>
        <fullName evidence="2">Uncharacterized protein</fullName>
    </submittedName>
</protein>
<accession>A0AAQ3UHU6</accession>
<keyword evidence="1" id="KW-0472">Membrane</keyword>
<gene>
    <name evidence="2" type="ORF">U9M48_038932</name>
</gene>
<reference evidence="2 3" key="1">
    <citation type="submission" date="2024-02" db="EMBL/GenBank/DDBJ databases">
        <title>High-quality chromosome-scale genome assembly of Pensacola bahiagrass (Paspalum notatum Flugge var. saurae).</title>
        <authorList>
            <person name="Vega J.M."/>
            <person name="Podio M."/>
            <person name="Orjuela J."/>
            <person name="Siena L.A."/>
            <person name="Pessino S.C."/>
            <person name="Combes M.C."/>
            <person name="Mariac C."/>
            <person name="Albertini E."/>
            <person name="Pupilli F."/>
            <person name="Ortiz J.P.A."/>
            <person name="Leblanc O."/>
        </authorList>
    </citation>
    <scope>NUCLEOTIDE SEQUENCE [LARGE SCALE GENOMIC DNA]</scope>
    <source>
        <strain evidence="2">R1</strain>
        <tissue evidence="2">Leaf</tissue>
    </source>
</reference>
<keyword evidence="3" id="KW-1185">Reference proteome</keyword>
<dbReference type="Proteomes" id="UP001341281">
    <property type="component" value="Chromosome 09"/>
</dbReference>
<evidence type="ECO:0000313" key="2">
    <source>
        <dbReference type="EMBL" id="WVZ92898.1"/>
    </source>
</evidence>
<feature type="transmembrane region" description="Helical" evidence="1">
    <location>
        <begin position="21"/>
        <end position="39"/>
    </location>
</feature>
<dbReference type="EMBL" id="CP144753">
    <property type="protein sequence ID" value="WVZ92898.1"/>
    <property type="molecule type" value="Genomic_DNA"/>
</dbReference>